<dbReference type="EMBL" id="JAKIKT010000007">
    <property type="protein sequence ID" value="MCL2915437.1"/>
    <property type="molecule type" value="Genomic_DNA"/>
</dbReference>
<dbReference type="PRINTS" id="PR01607">
    <property type="entry name" value="APYRASEFAMLY"/>
</dbReference>
<dbReference type="RefSeq" id="WP_249250021.1">
    <property type="nucleotide sequence ID" value="NZ_JAKIKT010000007.1"/>
</dbReference>
<comment type="similarity">
    <text evidence="2">Belongs to the 5'-nucleotidase family.</text>
</comment>
<dbReference type="InterPro" id="IPR006179">
    <property type="entry name" value="5_nucleotidase/apyrase"/>
</dbReference>
<dbReference type="Gene3D" id="3.90.780.10">
    <property type="entry name" value="5'-Nucleotidase, C-terminal domain"/>
    <property type="match status" value="1"/>
</dbReference>
<dbReference type="SUPFAM" id="SSF56300">
    <property type="entry name" value="Metallo-dependent phosphatases"/>
    <property type="match status" value="1"/>
</dbReference>
<evidence type="ECO:0000256" key="2">
    <source>
        <dbReference type="RuleBase" id="RU362119"/>
    </source>
</evidence>
<dbReference type="SUPFAM" id="SSF55816">
    <property type="entry name" value="5'-nucleotidase (syn. UDP-sugar hydrolase), C-terminal domain"/>
    <property type="match status" value="1"/>
</dbReference>
<dbReference type="Gene3D" id="3.60.21.10">
    <property type="match status" value="1"/>
</dbReference>
<gene>
    <name evidence="5" type="ORF">L2725_16915</name>
</gene>
<evidence type="ECO:0000259" key="3">
    <source>
        <dbReference type="Pfam" id="PF00149"/>
    </source>
</evidence>
<reference evidence="5 6" key="1">
    <citation type="submission" date="2022-01" db="EMBL/GenBank/DDBJ databases">
        <title>Whole genome-based taxonomy of the Shewanellaceae.</title>
        <authorList>
            <person name="Martin-Rodriguez A.J."/>
        </authorList>
    </citation>
    <scope>NUCLEOTIDE SEQUENCE [LARGE SCALE GENOMIC DNA]</scope>
    <source>
        <strain evidence="5 6">DSM 21332</strain>
    </source>
</reference>
<dbReference type="Pfam" id="PF02872">
    <property type="entry name" value="5_nucleotid_C"/>
    <property type="match status" value="1"/>
</dbReference>
<dbReference type="InterPro" id="IPR029052">
    <property type="entry name" value="Metallo-depent_PP-like"/>
</dbReference>
<dbReference type="InterPro" id="IPR004843">
    <property type="entry name" value="Calcineurin-like_PHP"/>
</dbReference>
<organism evidence="5 6">
    <name type="scientific">Shewanella corallii</name>
    <dbReference type="NCBI Taxonomy" id="560080"/>
    <lineage>
        <taxon>Bacteria</taxon>
        <taxon>Pseudomonadati</taxon>
        <taxon>Pseudomonadota</taxon>
        <taxon>Gammaproteobacteria</taxon>
        <taxon>Alteromonadales</taxon>
        <taxon>Shewanellaceae</taxon>
        <taxon>Shewanella</taxon>
    </lineage>
</organism>
<dbReference type="InterPro" id="IPR036907">
    <property type="entry name" value="5'-Nucleotdase_C_sf"/>
</dbReference>
<dbReference type="PANTHER" id="PTHR11575">
    <property type="entry name" value="5'-NUCLEOTIDASE-RELATED"/>
    <property type="match status" value="1"/>
</dbReference>
<keyword evidence="6" id="KW-1185">Reference proteome</keyword>
<feature type="domain" description="Calcineurin-like phosphoesterase" evidence="3">
    <location>
        <begin position="8"/>
        <end position="245"/>
    </location>
</feature>
<feature type="domain" description="5'-Nucleotidase C-terminal" evidence="4">
    <location>
        <begin position="383"/>
        <end position="528"/>
    </location>
</feature>
<keyword evidence="2" id="KW-0547">Nucleotide-binding</keyword>
<accession>A0ABT0NAR4</accession>
<dbReference type="InterPro" id="IPR008334">
    <property type="entry name" value="5'-Nucleotdase_C"/>
</dbReference>
<dbReference type="Pfam" id="PF00149">
    <property type="entry name" value="Metallophos"/>
    <property type="match status" value="1"/>
</dbReference>
<evidence type="ECO:0000313" key="6">
    <source>
        <dbReference type="Proteomes" id="UP001202831"/>
    </source>
</evidence>
<keyword evidence="2" id="KW-0378">Hydrolase</keyword>
<evidence type="ECO:0000256" key="1">
    <source>
        <dbReference type="ARBA" id="ARBA00022729"/>
    </source>
</evidence>
<keyword evidence="1" id="KW-0732">Signal</keyword>
<evidence type="ECO:0000313" key="5">
    <source>
        <dbReference type="EMBL" id="MCL2915437.1"/>
    </source>
</evidence>
<protein>
    <submittedName>
        <fullName evidence="5">5'-nucleotidase C-terminal domain-containing protein</fullName>
    </submittedName>
</protein>
<proteinExistence type="inferred from homology"/>
<dbReference type="PANTHER" id="PTHR11575:SF24">
    <property type="entry name" value="5'-NUCLEOTIDASE"/>
    <property type="match status" value="1"/>
</dbReference>
<name>A0ABT0NAR4_9GAMM</name>
<evidence type="ECO:0000259" key="4">
    <source>
        <dbReference type="Pfam" id="PF02872"/>
    </source>
</evidence>
<sequence>MTQRLLLKLAHINDTHSHFEPSRVRFTLQSPNKQLAISANTGGYARIKSQLDKTKADADAHGQHFVFLHGGDSFQGTLYFREFKGAANADLLNQLKPDAMVLGNHEIDGGNAPVRRFLDAIEFPLMAGNMELSEEQLGDKGLKGHPRMLDYDPQSQCARVHFIAMGNTQLAIFGITLDQMKSIAHPDPGTEFHSAIDVTRNTVQMLHGQGVQHILVLSHLGIDGDRVLADAVDGISLIVGGHSHTQQGDCKDLGVPALPYGEVVNHTPIVHAGKYAETLGLADIEFNTDGKVTALSGRNLFMLDTDLTDHSGKPLPEDDYQEALSLLQAHPAITWEPGDRQVDNLLAQKYRPRIDELERQIVALVPQNMVHTRLPSKALPHGSELAPWVSRAMYSRAKLQDKRIDFALHNAGGVRDSLDPGELSLADVLGKVLPFDIPLVSYQIRGRYICQALESAIDTATNNGIQGTGTGSFPYTYGLRYQYDGRRPRGERIVSLEVMQQKQWRPLNSDELYTGVSSQYTISGKEGYHPLLNNEWRQQMDALTLPGAFIEFIRSGDVWADPVGPNVHYTSHLKQD</sequence>
<comment type="caution">
    <text evidence="5">The sequence shown here is derived from an EMBL/GenBank/DDBJ whole genome shotgun (WGS) entry which is preliminary data.</text>
</comment>
<dbReference type="Proteomes" id="UP001202831">
    <property type="component" value="Unassembled WGS sequence"/>
</dbReference>